<dbReference type="Gene3D" id="3.30.530.20">
    <property type="match status" value="1"/>
</dbReference>
<dbReference type="CDD" id="cd07820">
    <property type="entry name" value="SRPBCC_3"/>
    <property type="match status" value="1"/>
</dbReference>
<dbReference type="EMBL" id="BMDO01000001">
    <property type="protein sequence ID" value="GGI49179.1"/>
    <property type="molecule type" value="Genomic_DNA"/>
</dbReference>
<name>A0A917J5Q5_9SPHI</name>
<dbReference type="InterPro" id="IPR023393">
    <property type="entry name" value="START-like_dom_sf"/>
</dbReference>
<dbReference type="RefSeq" id="WP_188413295.1">
    <property type="nucleotide sequence ID" value="NZ_BMDO01000001.1"/>
</dbReference>
<reference evidence="1" key="2">
    <citation type="submission" date="2020-09" db="EMBL/GenBank/DDBJ databases">
        <authorList>
            <person name="Sun Q."/>
            <person name="Sedlacek I."/>
        </authorList>
    </citation>
    <scope>NUCLEOTIDE SEQUENCE</scope>
    <source>
        <strain evidence="1">CCM 8711</strain>
    </source>
</reference>
<organism evidence="1 2">
    <name type="scientific">Mucilaginibacter galii</name>
    <dbReference type="NCBI Taxonomy" id="2005073"/>
    <lineage>
        <taxon>Bacteria</taxon>
        <taxon>Pseudomonadati</taxon>
        <taxon>Bacteroidota</taxon>
        <taxon>Sphingobacteriia</taxon>
        <taxon>Sphingobacteriales</taxon>
        <taxon>Sphingobacteriaceae</taxon>
        <taxon>Mucilaginibacter</taxon>
    </lineage>
</organism>
<dbReference type="Proteomes" id="UP000662074">
    <property type="component" value="Unassembled WGS sequence"/>
</dbReference>
<dbReference type="SUPFAM" id="SSF55961">
    <property type="entry name" value="Bet v1-like"/>
    <property type="match status" value="1"/>
</dbReference>
<sequence>MPVINLQTYINAPVEDCFNLSRSVDMHLQSMQSHQEKAIAGITTGLMNLQDTVTWKATHFGLPFKMTVQITEMRYLEYFVDQMVSGPFKWFRHYHAFQAKGNGTLMLDEFVFKSPLSWLGKLVDRWVLKTYLHNLLQQRNEVIKQAAENVANTIRRADEYQHPMC</sequence>
<dbReference type="AlphaFoldDB" id="A0A917J5Q5"/>
<reference evidence="1" key="1">
    <citation type="journal article" date="2014" name="Int. J. Syst. Evol. Microbiol.">
        <title>Complete genome sequence of Corynebacterium casei LMG S-19264T (=DSM 44701T), isolated from a smear-ripened cheese.</title>
        <authorList>
            <consortium name="US DOE Joint Genome Institute (JGI-PGF)"/>
            <person name="Walter F."/>
            <person name="Albersmeier A."/>
            <person name="Kalinowski J."/>
            <person name="Ruckert C."/>
        </authorList>
    </citation>
    <scope>NUCLEOTIDE SEQUENCE</scope>
    <source>
        <strain evidence="1">CCM 8711</strain>
    </source>
</reference>
<comment type="caution">
    <text evidence="1">The sequence shown here is derived from an EMBL/GenBank/DDBJ whole genome shotgun (WGS) entry which is preliminary data.</text>
</comment>
<gene>
    <name evidence="1" type="ORF">GCM10011425_03910</name>
</gene>
<protein>
    <recommendedName>
        <fullName evidence="3">SRPBCC family protein</fullName>
    </recommendedName>
</protein>
<accession>A0A917J5Q5</accession>
<evidence type="ECO:0000313" key="1">
    <source>
        <dbReference type="EMBL" id="GGI49179.1"/>
    </source>
</evidence>
<evidence type="ECO:0000313" key="2">
    <source>
        <dbReference type="Proteomes" id="UP000662074"/>
    </source>
</evidence>
<proteinExistence type="predicted"/>
<evidence type="ECO:0008006" key="3">
    <source>
        <dbReference type="Google" id="ProtNLM"/>
    </source>
</evidence>
<keyword evidence="2" id="KW-1185">Reference proteome</keyword>